<evidence type="ECO:0000256" key="4">
    <source>
        <dbReference type="ARBA" id="ARBA00022525"/>
    </source>
</evidence>
<dbReference type="PROSITE" id="PS00251">
    <property type="entry name" value="THD_1"/>
    <property type="match status" value="1"/>
</dbReference>
<feature type="domain" description="THD" evidence="9">
    <location>
        <begin position="154"/>
        <end position="337"/>
    </location>
</feature>
<gene>
    <name evidence="10" type="ORF">LSH36_996g01005</name>
</gene>
<dbReference type="InterPro" id="IPR006052">
    <property type="entry name" value="TNF_dom"/>
</dbReference>
<comment type="similarity">
    <text evidence="2">Belongs to the tumor necrosis factor family.</text>
</comment>
<dbReference type="SUPFAM" id="SSF49842">
    <property type="entry name" value="TNF-like"/>
    <property type="match status" value="1"/>
</dbReference>
<evidence type="ECO:0000256" key="8">
    <source>
        <dbReference type="SAM" id="Phobius"/>
    </source>
</evidence>
<dbReference type="Gene3D" id="2.60.120.40">
    <property type="match status" value="1"/>
</dbReference>
<evidence type="ECO:0000313" key="11">
    <source>
        <dbReference type="Proteomes" id="UP001208570"/>
    </source>
</evidence>
<evidence type="ECO:0000259" key="9">
    <source>
        <dbReference type="PROSITE" id="PS50049"/>
    </source>
</evidence>
<evidence type="ECO:0000313" key="10">
    <source>
        <dbReference type="EMBL" id="KAK2142103.1"/>
    </source>
</evidence>
<accession>A0AAD9MS38</accession>
<keyword evidence="6" id="KW-0325">Glycoprotein</keyword>
<dbReference type="InterPro" id="IPR008983">
    <property type="entry name" value="Tumour_necrosis_fac-like_dom"/>
</dbReference>
<evidence type="ECO:0000256" key="2">
    <source>
        <dbReference type="ARBA" id="ARBA00008670"/>
    </source>
</evidence>
<evidence type="ECO:0000256" key="5">
    <source>
        <dbReference type="ARBA" id="ARBA00023157"/>
    </source>
</evidence>
<keyword evidence="5" id="KW-1015">Disulfide bond</keyword>
<reference evidence="10" key="1">
    <citation type="journal article" date="2023" name="Mol. Biol. Evol.">
        <title>Third-Generation Sequencing Reveals the Adaptive Role of the Epigenome in Three Deep-Sea Polychaetes.</title>
        <authorList>
            <person name="Perez M."/>
            <person name="Aroh O."/>
            <person name="Sun Y."/>
            <person name="Lan Y."/>
            <person name="Juniper S.K."/>
            <person name="Young C.R."/>
            <person name="Angers B."/>
            <person name="Qian P.Y."/>
        </authorList>
    </citation>
    <scope>NUCLEOTIDE SEQUENCE</scope>
    <source>
        <strain evidence="10">P08H-3</strain>
    </source>
</reference>
<feature type="region of interest" description="Disordered" evidence="7">
    <location>
        <begin position="124"/>
        <end position="151"/>
    </location>
</feature>
<dbReference type="PROSITE" id="PS50049">
    <property type="entry name" value="THD_2"/>
    <property type="match status" value="1"/>
</dbReference>
<dbReference type="AlphaFoldDB" id="A0AAD9MS38"/>
<keyword evidence="4" id="KW-0964">Secreted</keyword>
<name>A0AAD9MS38_9ANNE</name>
<dbReference type="PANTHER" id="PTHR15151:SF24">
    <property type="entry name" value="A PROLIFERATION-INDUCING LIGAND-LIKE PROTEIN-RELATED"/>
    <property type="match status" value="1"/>
</dbReference>
<keyword evidence="8" id="KW-0812">Transmembrane</keyword>
<feature type="transmembrane region" description="Helical" evidence="8">
    <location>
        <begin position="23"/>
        <end position="48"/>
    </location>
</feature>
<dbReference type="InterPro" id="IPR021184">
    <property type="entry name" value="TNF_CS"/>
</dbReference>
<organism evidence="10 11">
    <name type="scientific">Paralvinella palmiformis</name>
    <dbReference type="NCBI Taxonomy" id="53620"/>
    <lineage>
        <taxon>Eukaryota</taxon>
        <taxon>Metazoa</taxon>
        <taxon>Spiralia</taxon>
        <taxon>Lophotrochozoa</taxon>
        <taxon>Annelida</taxon>
        <taxon>Polychaeta</taxon>
        <taxon>Sedentaria</taxon>
        <taxon>Canalipalpata</taxon>
        <taxon>Terebellida</taxon>
        <taxon>Terebelliformia</taxon>
        <taxon>Alvinellidae</taxon>
        <taxon>Paralvinella</taxon>
    </lineage>
</organism>
<dbReference type="InterPro" id="IPR051748">
    <property type="entry name" value="TNF_Ligand_Superfamily"/>
</dbReference>
<keyword evidence="3" id="KW-0202">Cytokine</keyword>
<evidence type="ECO:0000256" key="1">
    <source>
        <dbReference type="ARBA" id="ARBA00004613"/>
    </source>
</evidence>
<feature type="region of interest" description="Disordered" evidence="7">
    <location>
        <begin position="76"/>
        <end position="97"/>
    </location>
</feature>
<protein>
    <recommendedName>
        <fullName evidence="9">THD domain-containing protein</fullName>
    </recommendedName>
</protein>
<keyword evidence="11" id="KW-1185">Reference proteome</keyword>
<feature type="compositionally biased region" description="Basic residues" evidence="7">
    <location>
        <begin position="139"/>
        <end position="151"/>
    </location>
</feature>
<proteinExistence type="inferred from homology"/>
<evidence type="ECO:0000256" key="7">
    <source>
        <dbReference type="SAM" id="MobiDB-lite"/>
    </source>
</evidence>
<comment type="subcellular location">
    <subcellularLocation>
        <location evidence="1">Secreted</location>
    </subcellularLocation>
</comment>
<evidence type="ECO:0000256" key="3">
    <source>
        <dbReference type="ARBA" id="ARBA00022514"/>
    </source>
</evidence>
<dbReference type="GO" id="GO:0005615">
    <property type="term" value="C:extracellular space"/>
    <property type="evidence" value="ECO:0007669"/>
    <property type="project" value="UniProtKB-KW"/>
</dbReference>
<dbReference type="GO" id="GO:0016020">
    <property type="term" value="C:membrane"/>
    <property type="evidence" value="ECO:0007669"/>
    <property type="project" value="InterPro"/>
</dbReference>
<dbReference type="GO" id="GO:0006955">
    <property type="term" value="P:immune response"/>
    <property type="evidence" value="ECO:0007669"/>
    <property type="project" value="InterPro"/>
</dbReference>
<dbReference type="GO" id="GO:0005125">
    <property type="term" value="F:cytokine activity"/>
    <property type="evidence" value="ECO:0007669"/>
    <property type="project" value="UniProtKB-KW"/>
</dbReference>
<dbReference type="PANTHER" id="PTHR15151">
    <property type="entry name" value="PROTEIN EIGER"/>
    <property type="match status" value="1"/>
</dbReference>
<dbReference type="GO" id="GO:0005164">
    <property type="term" value="F:tumor necrosis factor receptor binding"/>
    <property type="evidence" value="ECO:0007669"/>
    <property type="project" value="InterPro"/>
</dbReference>
<comment type="caution">
    <text evidence="10">The sequence shown here is derived from an EMBL/GenBank/DDBJ whole genome shotgun (WGS) entry which is preliminary data.</text>
</comment>
<dbReference type="Pfam" id="PF00229">
    <property type="entry name" value="TNF"/>
    <property type="match status" value="1"/>
</dbReference>
<dbReference type="EMBL" id="JAODUP010000996">
    <property type="protein sequence ID" value="KAK2142103.1"/>
    <property type="molecule type" value="Genomic_DNA"/>
</dbReference>
<keyword evidence="8" id="KW-0472">Membrane</keyword>
<sequence length="337" mass="38536">MANDYRLYARTVPGSNRKHKSDFLWGVQLTAMAVLLLLCGAPVVDLFLRQAKLLQRIDELELTQKLLLELCTAKPTSDRSHLKTTPPEPNPLPFEVGNENREFFSLESGDEDSSAINSISHLHAANQRTKREANNNKNQRNKKNKRKSRNRKILAAHFRANVDTDILAREAAQGLEPTKGNIIQDGFSPRERIYNIWKPSKWSNTKLFKYNDTSGKVKVASAGIYLVYAQILFHSSHARKSFGIHINNEVKPFIESLSYTSLDHTSRRRRHAVDIDNSTTVNAHRRHKRTSFTKYSQCNTMAVAYLKKNDEIFLKSLEIVRTVVAEGYLTFWGLVKL</sequence>
<keyword evidence="8" id="KW-1133">Transmembrane helix</keyword>
<evidence type="ECO:0000256" key="6">
    <source>
        <dbReference type="ARBA" id="ARBA00023180"/>
    </source>
</evidence>
<dbReference type="Proteomes" id="UP001208570">
    <property type="component" value="Unassembled WGS sequence"/>
</dbReference>